<dbReference type="KEGG" id="clec:106662096"/>
<dbReference type="InterPro" id="IPR001507">
    <property type="entry name" value="ZP_dom"/>
</dbReference>
<dbReference type="SMART" id="SM00241">
    <property type="entry name" value="ZP"/>
    <property type="match status" value="1"/>
</dbReference>
<dbReference type="InterPro" id="IPR056953">
    <property type="entry name" value="CUT_N"/>
</dbReference>
<sequence length="571" mass="64377">MILNILLVQACLLLCVVVGEEPKDHALFYRRTSQKKVRESKKVDANDSRTVEDILSWLQSRYKEVNRKVRNEDPSRAYLPADLGSSTQEPRPFQTPKTVLQIQSTFQPPFQSQEKEQKVYQQTTNGYQAGVSKESVSEGYSMQQNQNGFTTQRQFQFSQSQQRNDQNGFTPQYQQNTNDYTTHNQNGYQTQQQNQQGFQTGLNQNSQSNQNGFETQQQLQPKQGDSVQQSGLHPPHIHALNVDCSKDKMTVDLEFNEPYNGIVYSKGHHNAPECRHVQPNSGLTKYTFTLYLDTCGTQFIDGFSKGESAYLENTLVIQNEPGILEVWDSVRSVRCLWEGSIDQSLRTGLMINSLNQELVTFSGDTGKARLEIQAGRGPYATGASELVQIGDLMTLLVTVDGDEAFQLRVGECRGTDGVNSVELTDSRGCPLKEKLMAGFQYSRHQQTGAALAYAYFRAFKFPDVMDLTMECNVQLCKTDCRPPCDDPNQKFEPTRRRRSVNDTEGMLLARTIRVFLPEDIPQSLPSQDRGELCLTKKAFFGSTIALSVLALLSGVAAAYYWAKNQRKSPQC</sequence>
<feature type="compositionally biased region" description="Low complexity" evidence="1">
    <location>
        <begin position="154"/>
        <end position="163"/>
    </location>
</feature>
<dbReference type="Proteomes" id="UP000494040">
    <property type="component" value="Unassembled WGS sequence"/>
</dbReference>
<reference evidence="5" key="1">
    <citation type="submission" date="2022-01" db="UniProtKB">
        <authorList>
            <consortium name="EnsemblMetazoa"/>
        </authorList>
    </citation>
    <scope>IDENTIFICATION</scope>
</reference>
<evidence type="ECO:0000313" key="6">
    <source>
        <dbReference type="Proteomes" id="UP000494040"/>
    </source>
</evidence>
<proteinExistence type="predicted"/>
<feature type="chain" id="PRO_5035195679" description="ZP domain-containing protein" evidence="3">
    <location>
        <begin position="20"/>
        <end position="571"/>
    </location>
</feature>
<keyword evidence="6" id="KW-1185">Reference proteome</keyword>
<dbReference type="PANTHER" id="PTHR46560">
    <property type="entry name" value="CYPHER, ISOFORM B"/>
    <property type="match status" value="1"/>
</dbReference>
<dbReference type="EnsemblMetazoa" id="XM_014385905.2">
    <property type="protein sequence ID" value="XP_014241391.1"/>
    <property type="gene ID" value="LOC106662096"/>
</dbReference>
<accession>A0A8I6TDC0</accession>
<keyword evidence="2" id="KW-0812">Transmembrane</keyword>
<keyword evidence="2" id="KW-1133">Transmembrane helix</keyword>
<feature type="compositionally biased region" description="Low complexity" evidence="1">
    <location>
        <begin position="181"/>
        <end position="211"/>
    </location>
</feature>
<feature type="region of interest" description="Disordered" evidence="1">
    <location>
        <begin position="76"/>
        <end position="96"/>
    </location>
</feature>
<dbReference type="PROSITE" id="PS51034">
    <property type="entry name" value="ZP_2"/>
    <property type="match status" value="1"/>
</dbReference>
<evidence type="ECO:0000256" key="3">
    <source>
        <dbReference type="SAM" id="SignalP"/>
    </source>
</evidence>
<organism evidence="5 6">
    <name type="scientific">Cimex lectularius</name>
    <name type="common">Bed bug</name>
    <name type="synonym">Acanthia lectularia</name>
    <dbReference type="NCBI Taxonomy" id="79782"/>
    <lineage>
        <taxon>Eukaryota</taxon>
        <taxon>Metazoa</taxon>
        <taxon>Ecdysozoa</taxon>
        <taxon>Arthropoda</taxon>
        <taxon>Hexapoda</taxon>
        <taxon>Insecta</taxon>
        <taxon>Pterygota</taxon>
        <taxon>Neoptera</taxon>
        <taxon>Paraneoptera</taxon>
        <taxon>Hemiptera</taxon>
        <taxon>Heteroptera</taxon>
        <taxon>Panheteroptera</taxon>
        <taxon>Cimicomorpha</taxon>
        <taxon>Cimicidae</taxon>
        <taxon>Cimex</taxon>
    </lineage>
</organism>
<name>A0A8I6TDC0_CIMLE</name>
<dbReference type="OrthoDB" id="10068552at2759"/>
<feature type="compositionally biased region" description="Polar residues" evidence="1">
    <location>
        <begin position="164"/>
        <end position="180"/>
    </location>
</feature>
<evidence type="ECO:0000313" key="5">
    <source>
        <dbReference type="EnsemblMetazoa" id="XP_014241391.1"/>
    </source>
</evidence>
<feature type="compositionally biased region" description="Polar residues" evidence="1">
    <location>
        <begin position="84"/>
        <end position="96"/>
    </location>
</feature>
<protein>
    <recommendedName>
        <fullName evidence="4">ZP domain-containing protein</fullName>
    </recommendedName>
</protein>
<feature type="compositionally biased region" description="Polar residues" evidence="1">
    <location>
        <begin position="212"/>
        <end position="231"/>
    </location>
</feature>
<feature type="signal peptide" evidence="3">
    <location>
        <begin position="1"/>
        <end position="19"/>
    </location>
</feature>
<dbReference type="RefSeq" id="XP_014241391.1">
    <property type="nucleotide sequence ID" value="XM_014385905.2"/>
</dbReference>
<feature type="transmembrane region" description="Helical" evidence="2">
    <location>
        <begin position="539"/>
        <end position="562"/>
    </location>
</feature>
<evidence type="ECO:0000259" key="4">
    <source>
        <dbReference type="PROSITE" id="PS51034"/>
    </source>
</evidence>
<keyword evidence="2" id="KW-0472">Membrane</keyword>
<evidence type="ECO:0000256" key="1">
    <source>
        <dbReference type="SAM" id="MobiDB-lite"/>
    </source>
</evidence>
<dbReference type="Pfam" id="PF25057">
    <property type="entry name" value="CUT_N"/>
    <property type="match status" value="1"/>
</dbReference>
<keyword evidence="3" id="KW-0732">Signal</keyword>
<dbReference type="PANTHER" id="PTHR46560:SF11">
    <property type="entry name" value="GH09980P"/>
    <property type="match status" value="1"/>
</dbReference>
<feature type="region of interest" description="Disordered" evidence="1">
    <location>
        <begin position="154"/>
        <end position="238"/>
    </location>
</feature>
<feature type="domain" description="ZP" evidence="4">
    <location>
        <begin position="243"/>
        <end position="491"/>
    </location>
</feature>
<dbReference type="AlphaFoldDB" id="A0A8I6TDC0"/>
<evidence type="ECO:0000256" key="2">
    <source>
        <dbReference type="SAM" id="Phobius"/>
    </source>
</evidence>
<dbReference type="GeneID" id="106662096"/>
<dbReference type="OMA" id="NDYTTHN"/>